<protein>
    <recommendedName>
        <fullName evidence="4">Coiled-coil domain-containing protein</fullName>
    </recommendedName>
</protein>
<feature type="region of interest" description="Disordered" evidence="1">
    <location>
        <begin position="419"/>
        <end position="449"/>
    </location>
</feature>
<evidence type="ECO:0008006" key="4">
    <source>
        <dbReference type="Google" id="ProtNLM"/>
    </source>
</evidence>
<feature type="compositionally biased region" description="Polar residues" evidence="1">
    <location>
        <begin position="284"/>
        <end position="302"/>
    </location>
</feature>
<gene>
    <name evidence="2" type="ORF">BSL78_29886</name>
</gene>
<reference evidence="2 3" key="1">
    <citation type="journal article" date="2017" name="PLoS Biol.">
        <title>The sea cucumber genome provides insights into morphological evolution and visceral regeneration.</title>
        <authorList>
            <person name="Zhang X."/>
            <person name="Sun L."/>
            <person name="Yuan J."/>
            <person name="Sun Y."/>
            <person name="Gao Y."/>
            <person name="Zhang L."/>
            <person name="Li S."/>
            <person name="Dai H."/>
            <person name="Hamel J.F."/>
            <person name="Liu C."/>
            <person name="Yu Y."/>
            <person name="Liu S."/>
            <person name="Lin W."/>
            <person name="Guo K."/>
            <person name="Jin S."/>
            <person name="Xu P."/>
            <person name="Storey K.B."/>
            <person name="Huan P."/>
            <person name="Zhang T."/>
            <person name="Zhou Y."/>
            <person name="Zhang J."/>
            <person name="Lin C."/>
            <person name="Li X."/>
            <person name="Xing L."/>
            <person name="Huo D."/>
            <person name="Sun M."/>
            <person name="Wang L."/>
            <person name="Mercier A."/>
            <person name="Li F."/>
            <person name="Yang H."/>
            <person name="Xiang J."/>
        </authorList>
    </citation>
    <scope>NUCLEOTIDE SEQUENCE [LARGE SCALE GENOMIC DNA]</scope>
    <source>
        <strain evidence="2">Shaxun</strain>
        <tissue evidence="2">Muscle</tissue>
    </source>
</reference>
<evidence type="ECO:0000313" key="3">
    <source>
        <dbReference type="Proteomes" id="UP000230750"/>
    </source>
</evidence>
<sequence length="467" mass="52552">MNHKSSLSTAVIPQPDEKTLRYQLEFNKIFSQRTSMRKELLELESSDRNLTAKIMRKEMIAERIKLIHGDSSLGEKTTSKFEKVISSTRKRQERLKERKAAVELRCQENEVVLQGLNEDVKKTGSVSDSLKDHLQSRQMEIEIRDSRRLIKHIRRFSKHQESHIQSSEKLIASLLTVVRHQYYIIKGSGLASDQVDKDFESVQKQVEGVKEVAWADQSILEGAEVVNTSSEGQEEDNSLNYLLGLPILRCEIQSPRVPTPKNNRRLTFPAKSGSPQVTEHPKSGKSQPTAEITSTPTGVVDSVSSHRNPFATLSTNSPNLGRQQVTLVKSKGIEETVKSGYVEKKTPQHGKVKRVAKENNPRRTAQHPYHRRSSYVLATSTPVRDNKNFEYLRKSGLPSLMDQMSSLKVARQVPSYMTMTKSAAGKRRGETDAKRTLPKRVLSKSHTSGVLQTTAITLSGNNNKSVC</sequence>
<name>A0A2G8JC20_STIJA</name>
<evidence type="ECO:0000256" key="1">
    <source>
        <dbReference type="SAM" id="MobiDB-lite"/>
    </source>
</evidence>
<feature type="region of interest" description="Disordered" evidence="1">
    <location>
        <begin position="255"/>
        <end position="302"/>
    </location>
</feature>
<accession>A0A2G8JC20</accession>
<dbReference type="Proteomes" id="UP000230750">
    <property type="component" value="Unassembled WGS sequence"/>
</dbReference>
<organism evidence="2 3">
    <name type="scientific">Stichopus japonicus</name>
    <name type="common">Sea cucumber</name>
    <dbReference type="NCBI Taxonomy" id="307972"/>
    <lineage>
        <taxon>Eukaryota</taxon>
        <taxon>Metazoa</taxon>
        <taxon>Echinodermata</taxon>
        <taxon>Eleutherozoa</taxon>
        <taxon>Echinozoa</taxon>
        <taxon>Holothuroidea</taxon>
        <taxon>Aspidochirotacea</taxon>
        <taxon>Aspidochirotida</taxon>
        <taxon>Stichopodidae</taxon>
        <taxon>Apostichopus</taxon>
    </lineage>
</organism>
<dbReference type="EMBL" id="MRZV01002635">
    <property type="protein sequence ID" value="PIK33298.1"/>
    <property type="molecule type" value="Genomic_DNA"/>
</dbReference>
<dbReference type="STRING" id="307972.A0A2G8JC20"/>
<comment type="caution">
    <text evidence="2">The sequence shown here is derived from an EMBL/GenBank/DDBJ whole genome shotgun (WGS) entry which is preliminary data.</text>
</comment>
<proteinExistence type="predicted"/>
<evidence type="ECO:0000313" key="2">
    <source>
        <dbReference type="EMBL" id="PIK33298.1"/>
    </source>
</evidence>
<dbReference type="AlphaFoldDB" id="A0A2G8JC20"/>
<dbReference type="OrthoDB" id="3176171at2759"/>
<keyword evidence="3" id="KW-1185">Reference proteome</keyword>